<dbReference type="eggNOG" id="COG4397">
    <property type="taxonomic scope" value="Bacteria"/>
</dbReference>
<feature type="domain" description="Bacteriophage Mu GpT" evidence="1">
    <location>
        <begin position="241"/>
        <end position="306"/>
    </location>
</feature>
<feature type="domain" description="Bacteriophage Mu GpT" evidence="1">
    <location>
        <begin position="9"/>
        <end position="159"/>
    </location>
</feature>
<dbReference type="EMBL" id="AONC01000038">
    <property type="protein sequence ID" value="EXJ14596.1"/>
    <property type="molecule type" value="Genomic_DNA"/>
</dbReference>
<accession>W9VC83</accession>
<reference evidence="2 3" key="1">
    <citation type="submission" date="2012-11" db="EMBL/GenBank/DDBJ databases">
        <title>Genome assembly of Thiorhodococcus sp. AK35.</title>
        <authorList>
            <person name="Nupur N."/>
            <person name="Khatri I."/>
            <person name="Subramanian S."/>
            <person name="Pinnaka A."/>
        </authorList>
    </citation>
    <scope>NUCLEOTIDE SEQUENCE [LARGE SCALE GENOMIC DNA]</scope>
    <source>
        <strain evidence="2 3">AK35</strain>
    </source>
</reference>
<dbReference type="Pfam" id="PF10124">
    <property type="entry name" value="Mu-like_gpT"/>
    <property type="match status" value="3"/>
</dbReference>
<evidence type="ECO:0000259" key="1">
    <source>
        <dbReference type="Pfam" id="PF10124"/>
    </source>
</evidence>
<dbReference type="STRING" id="1249627.D779_2290"/>
<organism evidence="2 3">
    <name type="scientific">Imhoffiella purpurea</name>
    <dbReference type="NCBI Taxonomy" id="1249627"/>
    <lineage>
        <taxon>Bacteria</taxon>
        <taxon>Pseudomonadati</taxon>
        <taxon>Pseudomonadota</taxon>
        <taxon>Gammaproteobacteria</taxon>
        <taxon>Chromatiales</taxon>
        <taxon>Chromatiaceae</taxon>
        <taxon>Imhoffiella</taxon>
    </lineage>
</organism>
<dbReference type="InterPro" id="IPR018774">
    <property type="entry name" value="Phage_Mu_GpT"/>
</dbReference>
<keyword evidence="3" id="KW-1185">Reference proteome</keyword>
<dbReference type="AlphaFoldDB" id="W9VC83"/>
<name>W9VC83_9GAMM</name>
<evidence type="ECO:0000313" key="3">
    <source>
        <dbReference type="Proteomes" id="UP000019460"/>
    </source>
</evidence>
<protein>
    <submittedName>
        <fullName evidence="2">Mu-like prophage major head subunit gpT</fullName>
    </submittedName>
</protein>
<feature type="domain" description="Bacteriophage Mu GpT" evidence="1">
    <location>
        <begin position="173"/>
        <end position="234"/>
    </location>
</feature>
<comment type="caution">
    <text evidence="2">The sequence shown here is derived from an EMBL/GenBank/DDBJ whole genome shotgun (WGS) entry which is preliminary data.</text>
</comment>
<sequence length="309" mass="34620">MLMNTVDIEEVYQDLNKTFNAALERTPTRYQDVANVLDTSSITEDQVFMPDLPNWREWRGDKYIHSLFLLSQDRYSLTCEPYEVTIGVKRRDLQADRLEIIRKKIEGLGELAAAFPDERVADAVNASFTAPCWDDRPFFDTEHPILKKNGARSTFSNMGTVALSAASQEDAIASLGAGLTALGTMKNRSGRPVKIRKIKLVVPVALEDIALVLANHRCLNDGTANPYKNRITLEIWPELTNDRAWFLFGESLGLKPFVLLQRKKPTFVKVTNPKDSYVVKKGQFLFGLEADAVAGYTLPQLAFASTGED</sequence>
<dbReference type="Proteomes" id="UP000019460">
    <property type="component" value="Unassembled WGS sequence"/>
</dbReference>
<proteinExistence type="predicted"/>
<dbReference type="RefSeq" id="WP_043754590.1">
    <property type="nucleotide sequence ID" value="NZ_AONC01000038.1"/>
</dbReference>
<gene>
    <name evidence="2" type="ORF">D779_2290</name>
</gene>
<evidence type="ECO:0000313" key="2">
    <source>
        <dbReference type="EMBL" id="EXJ14596.1"/>
    </source>
</evidence>
<dbReference type="OrthoDB" id="9804833at2"/>